<dbReference type="GO" id="GO:0009636">
    <property type="term" value="P:response to toxic substance"/>
    <property type="evidence" value="ECO:0007669"/>
    <property type="project" value="UniProtKB-ARBA"/>
</dbReference>
<dbReference type="SUPFAM" id="SSF82693">
    <property type="entry name" value="Multidrug efflux transporter AcrB pore domain, PN1, PN2, PC1 and PC2 subdomains"/>
    <property type="match status" value="4"/>
</dbReference>
<comment type="similarity">
    <text evidence="2 9">Belongs to the resistance-nodulation-cell division (RND) (TC 2.A.6) family.</text>
</comment>
<evidence type="ECO:0000256" key="2">
    <source>
        <dbReference type="ARBA" id="ARBA00010942"/>
    </source>
</evidence>
<evidence type="ECO:0000256" key="1">
    <source>
        <dbReference type="ARBA" id="ARBA00004429"/>
    </source>
</evidence>
<evidence type="ECO:0000256" key="4">
    <source>
        <dbReference type="ARBA" id="ARBA00022475"/>
    </source>
</evidence>
<sequence length="1061" mass="114595">MNISRFFIDRPIFAGVLSMLILLGGIISLALLPTAEYPEVVPPSVVVKAQYPGANPKVIAETVASPIEEQINGVENMLYMQSQANSDGNMTTTVTFKLGMDPDLATQLVQNRVNQALPRLPDEVQRLGVTTIKSSPTLTMGVNLVSPSGRYDMTYLRNYALINVKDRLSRIPGVGEVQLWGAGDYAMRVWLDPQKIAEHNMTATDVANAIREQNIQVAAGIVGGAPSNAPLQLNVNARGRLTTVEEFRDIVLKASPDGAVTHLGDVARVDLDAQEYGLRAMLDNKQAVMMIINQQPGANSLAIAQNVYATMKELKADMPDGVDYKIAYDPTEFVRDSIKAVIHTLIEAIALVVVVVIVFLQTWRASIIPLIAVPVSIVGTFSLMLAFGFTINALSLFGMVLAIGIVVDDAIVVVENVERNISNGLTAREATYAAMREVSGPIIAIACTLVAVFVPLAFMTGLTGQFYKQFAMTIAISTVISAFNSLTLSPALSALLLKDHHAKKDWLTRVMDKLFGRFFHHFNHFFNRGAENYSKGVTGVIGHRAIMLGVYVVLLCCAGLMAKIVPGGFVPAQDKDYVICFAQLPNGASIDRTEDVIRQMSEIALKQPGVQHAVAFPGLSVNGFTNSSSAGIMFAKLYPSASRGKGESGNEIAAALNQKYAAIKGAYVAVFPPPPVLGLGTLGGFKMQLEDRSALGYDALNSAVQAFLKKAAQTPELGPTFSSYQINNPQLNVDLDRVRAKQLGVSITDVFDTMQIYLGSLYINDFNRFGRVYQVRVQADAPFRASASDIGLLKTRNSAGEMVPLSSLVKVTPTYGPEMVVRYNAYTAADINGGPAPGFSSNQAQAAAERIAAEVLPRGIKYEWTDLTYQQILAGDSALWIFPISVLLVFLVLAALYESLTLPLAVILIVPMSLLSALTGVWLTRGDNNIFTQIGLMVLVGLSAKNAILIVEFARELEMSGRSIVEAAIEASRLRLRPILMTSIAFIMGVVPLVISVGAGAEMRHAMGIAVFFGMLGVTFFGLMLTPVFYVVLRKLSGAEHLVDKHGNHPHVQVAASVYEE</sequence>
<gene>
    <name evidence="11" type="primary">oqxB13</name>
    <name evidence="11" type="ORF">LMG29739_05603</name>
</gene>
<dbReference type="AlphaFoldDB" id="A0A6J5EWW5"/>
<dbReference type="Pfam" id="PF00873">
    <property type="entry name" value="ACR_tran"/>
    <property type="match status" value="1"/>
</dbReference>
<dbReference type="Gene3D" id="3.30.70.1440">
    <property type="entry name" value="Multidrug efflux transporter AcrB pore domain"/>
    <property type="match status" value="1"/>
</dbReference>
<feature type="transmembrane region" description="Helical" evidence="9">
    <location>
        <begin position="545"/>
        <end position="565"/>
    </location>
</feature>
<dbReference type="RefSeq" id="WP_175114744.1">
    <property type="nucleotide sequence ID" value="NZ_CADIKF010000065.1"/>
</dbReference>
<feature type="transmembrane region" description="Helical" evidence="9">
    <location>
        <begin position="878"/>
        <end position="897"/>
    </location>
</feature>
<dbReference type="InterPro" id="IPR027463">
    <property type="entry name" value="AcrB_DN_DC_subdom"/>
</dbReference>
<dbReference type="PRINTS" id="PR00702">
    <property type="entry name" value="ACRIFLAVINRP"/>
</dbReference>
<dbReference type="EMBL" id="CADIKF010000065">
    <property type="protein sequence ID" value="CAB3769702.1"/>
    <property type="molecule type" value="Genomic_DNA"/>
</dbReference>
<evidence type="ECO:0000313" key="11">
    <source>
        <dbReference type="EMBL" id="CAB3769702.1"/>
    </source>
</evidence>
<dbReference type="Proteomes" id="UP000494329">
    <property type="component" value="Unassembled WGS sequence"/>
</dbReference>
<dbReference type="GO" id="GO:0042910">
    <property type="term" value="F:xenobiotic transmembrane transporter activity"/>
    <property type="evidence" value="ECO:0007669"/>
    <property type="project" value="TreeGrafter"/>
</dbReference>
<feature type="transmembrane region" description="Helical" evidence="9">
    <location>
        <begin position="930"/>
        <end position="954"/>
    </location>
</feature>
<evidence type="ECO:0000256" key="7">
    <source>
        <dbReference type="ARBA" id="ARBA00022989"/>
    </source>
</evidence>
<protein>
    <recommendedName>
        <fullName evidence="9">Efflux pump membrane transporter</fullName>
    </recommendedName>
</protein>
<proteinExistence type="inferred from homology"/>
<reference evidence="11 12" key="1">
    <citation type="submission" date="2020-04" db="EMBL/GenBank/DDBJ databases">
        <authorList>
            <person name="De Canck E."/>
        </authorList>
    </citation>
    <scope>NUCLEOTIDE SEQUENCE [LARGE SCALE GENOMIC DNA]</scope>
    <source>
        <strain evidence="11 12">LMG 29739</strain>
    </source>
</reference>
<comment type="subcellular location">
    <subcellularLocation>
        <location evidence="1 9">Cell inner membrane</location>
        <topology evidence="1 9">Multi-pass membrane protein</topology>
    </subcellularLocation>
</comment>
<keyword evidence="8 9" id="KW-0472">Membrane</keyword>
<feature type="transmembrane region" description="Helical" evidence="9">
    <location>
        <begin position="393"/>
        <end position="417"/>
    </location>
</feature>
<evidence type="ECO:0000313" key="12">
    <source>
        <dbReference type="Proteomes" id="UP000494329"/>
    </source>
</evidence>
<evidence type="ECO:0000256" key="8">
    <source>
        <dbReference type="ARBA" id="ARBA00023136"/>
    </source>
</evidence>
<dbReference type="InterPro" id="IPR001036">
    <property type="entry name" value="Acrflvin-R"/>
</dbReference>
<dbReference type="NCBIfam" id="NF000282">
    <property type="entry name" value="RND_permease_1"/>
    <property type="match status" value="1"/>
</dbReference>
<dbReference type="SUPFAM" id="SSF82866">
    <property type="entry name" value="Multidrug efflux transporter AcrB transmembrane domain"/>
    <property type="match status" value="2"/>
</dbReference>
<feature type="transmembrane region" description="Helical" evidence="9">
    <location>
        <begin position="979"/>
        <end position="1001"/>
    </location>
</feature>
<dbReference type="Gene3D" id="1.20.1640.10">
    <property type="entry name" value="Multidrug efflux transporter AcrB transmembrane domain"/>
    <property type="match status" value="2"/>
</dbReference>
<feature type="transmembrane region" description="Helical" evidence="9">
    <location>
        <begin position="904"/>
        <end position="924"/>
    </location>
</feature>
<dbReference type="Gene3D" id="3.30.70.1430">
    <property type="entry name" value="Multidrug efflux transporter AcrB pore domain"/>
    <property type="match status" value="2"/>
</dbReference>
<dbReference type="SUPFAM" id="SSF82714">
    <property type="entry name" value="Multidrug efflux transporter AcrB TolC docking domain, DN and DC subdomains"/>
    <property type="match status" value="2"/>
</dbReference>
<keyword evidence="4" id="KW-1003">Cell membrane</keyword>
<keyword evidence="12" id="KW-1185">Reference proteome</keyword>
<evidence type="ECO:0000256" key="6">
    <source>
        <dbReference type="ARBA" id="ARBA00022692"/>
    </source>
</evidence>
<evidence type="ECO:0000259" key="10">
    <source>
        <dbReference type="PROSITE" id="PS50156"/>
    </source>
</evidence>
<evidence type="ECO:0000256" key="9">
    <source>
        <dbReference type="RuleBase" id="RU364070"/>
    </source>
</evidence>
<feature type="domain" description="SSD" evidence="10">
    <location>
        <begin position="366"/>
        <end position="495"/>
    </location>
</feature>
<dbReference type="GO" id="GO:0005886">
    <property type="term" value="C:plasma membrane"/>
    <property type="evidence" value="ECO:0007669"/>
    <property type="project" value="UniProtKB-SubCell"/>
</dbReference>
<dbReference type="FunFam" id="3.30.70.1430:FF:000001">
    <property type="entry name" value="Efflux pump membrane transporter"/>
    <property type="match status" value="1"/>
</dbReference>
<feature type="transmembrane region" description="Helical" evidence="9">
    <location>
        <begin position="438"/>
        <end position="458"/>
    </location>
</feature>
<accession>A0A6J5EWW5</accession>
<evidence type="ECO:0000256" key="5">
    <source>
        <dbReference type="ARBA" id="ARBA00022519"/>
    </source>
</evidence>
<feature type="transmembrane region" description="Helical" evidence="9">
    <location>
        <begin position="470"/>
        <end position="497"/>
    </location>
</feature>
<dbReference type="PANTHER" id="PTHR32063">
    <property type="match status" value="1"/>
</dbReference>
<keyword evidence="5 9" id="KW-0997">Cell inner membrane</keyword>
<evidence type="ECO:0000256" key="3">
    <source>
        <dbReference type="ARBA" id="ARBA00022448"/>
    </source>
</evidence>
<name>A0A6J5EWW5_9BURK</name>
<dbReference type="InterPro" id="IPR004764">
    <property type="entry name" value="MdtF-like"/>
</dbReference>
<keyword evidence="6 9" id="KW-0812">Transmembrane</keyword>
<organism evidence="11 12">
    <name type="scientific">Paraburkholderia solisilvae</name>
    <dbReference type="NCBI Taxonomy" id="624376"/>
    <lineage>
        <taxon>Bacteria</taxon>
        <taxon>Pseudomonadati</taxon>
        <taxon>Pseudomonadota</taxon>
        <taxon>Betaproteobacteria</taxon>
        <taxon>Burkholderiales</taxon>
        <taxon>Burkholderiaceae</taxon>
        <taxon>Paraburkholderia</taxon>
    </lineage>
</organism>
<feature type="transmembrane region" description="Helical" evidence="9">
    <location>
        <begin position="12"/>
        <end position="32"/>
    </location>
</feature>
<dbReference type="Gene3D" id="3.30.70.1320">
    <property type="entry name" value="Multidrug efflux transporter AcrB pore domain like"/>
    <property type="match status" value="1"/>
</dbReference>
<dbReference type="GO" id="GO:0015562">
    <property type="term" value="F:efflux transmembrane transporter activity"/>
    <property type="evidence" value="ECO:0007669"/>
    <property type="project" value="InterPro"/>
</dbReference>
<dbReference type="PANTHER" id="PTHR32063:SF11">
    <property type="entry name" value="CATION OR DRUG EFFLUX SYSTEM PROTEIN"/>
    <property type="match status" value="1"/>
</dbReference>
<dbReference type="PROSITE" id="PS50156">
    <property type="entry name" value="SSD"/>
    <property type="match status" value="1"/>
</dbReference>
<dbReference type="Gene3D" id="3.30.2090.10">
    <property type="entry name" value="Multidrug efflux transporter AcrB TolC docking domain, DN and DC subdomains"/>
    <property type="match status" value="2"/>
</dbReference>
<dbReference type="NCBIfam" id="TIGR00915">
    <property type="entry name" value="2A0602"/>
    <property type="match status" value="1"/>
</dbReference>
<feature type="transmembrane region" description="Helical" evidence="9">
    <location>
        <begin position="367"/>
        <end position="387"/>
    </location>
</feature>
<dbReference type="FunFam" id="1.20.1640.10:FF:000001">
    <property type="entry name" value="Efflux pump membrane transporter"/>
    <property type="match status" value="1"/>
</dbReference>
<feature type="transmembrane region" description="Helical" evidence="9">
    <location>
        <begin position="1007"/>
        <end position="1033"/>
    </location>
</feature>
<keyword evidence="3 9" id="KW-0813">Transport</keyword>
<dbReference type="InterPro" id="IPR000731">
    <property type="entry name" value="SSD"/>
</dbReference>
<keyword evidence="7 9" id="KW-1133">Transmembrane helix</keyword>
<feature type="transmembrane region" description="Helical" evidence="9">
    <location>
        <begin position="340"/>
        <end position="360"/>
    </location>
</feature>